<dbReference type="RefSeq" id="WP_157393384.1">
    <property type="nucleotide sequence ID" value="NZ_WRPP01000015.1"/>
</dbReference>
<comment type="caution">
    <text evidence="2">The sequence shown here is derived from an EMBL/GenBank/DDBJ whole genome shotgun (WGS) entry which is preliminary data.</text>
</comment>
<dbReference type="InterPro" id="IPR011051">
    <property type="entry name" value="RmlC_Cupin_sf"/>
</dbReference>
<organism evidence="2 3">
    <name type="scientific">Nocardia terrae</name>
    <dbReference type="NCBI Taxonomy" id="2675851"/>
    <lineage>
        <taxon>Bacteria</taxon>
        <taxon>Bacillati</taxon>
        <taxon>Actinomycetota</taxon>
        <taxon>Actinomycetes</taxon>
        <taxon>Mycobacteriales</taxon>
        <taxon>Nocardiaceae</taxon>
        <taxon>Nocardia</taxon>
    </lineage>
</organism>
<dbReference type="EMBL" id="WRPP01000015">
    <property type="protein sequence ID" value="MVU83830.1"/>
    <property type="molecule type" value="Genomic_DNA"/>
</dbReference>
<evidence type="ECO:0000259" key="1">
    <source>
        <dbReference type="Pfam" id="PF07883"/>
    </source>
</evidence>
<dbReference type="SUPFAM" id="SSF51182">
    <property type="entry name" value="RmlC-like cupins"/>
    <property type="match status" value="1"/>
</dbReference>
<evidence type="ECO:0000313" key="3">
    <source>
        <dbReference type="Proteomes" id="UP000466794"/>
    </source>
</evidence>
<sequence>MPETTPPLSFSAVTRTVIMDAPVTPAKLTDRIQTRRICMPAGAAAGLHTHNGPVVGSIVSGSVAYRIEGEQQVVLRPGDVFFEPEAVRIAQFDALDEDVVFLGHFLLASGQEAAIDFPAE</sequence>
<protein>
    <submittedName>
        <fullName evidence="2">Cupin domain-containing protein</fullName>
    </submittedName>
</protein>
<name>A0A7K1VB12_9NOCA</name>
<dbReference type="InterPro" id="IPR013096">
    <property type="entry name" value="Cupin_2"/>
</dbReference>
<gene>
    <name evidence="2" type="ORF">GPX89_42210</name>
</gene>
<dbReference type="Gene3D" id="2.60.120.10">
    <property type="entry name" value="Jelly Rolls"/>
    <property type="match status" value="1"/>
</dbReference>
<dbReference type="Pfam" id="PF07883">
    <property type="entry name" value="Cupin_2"/>
    <property type="match status" value="1"/>
</dbReference>
<dbReference type="InterPro" id="IPR014710">
    <property type="entry name" value="RmlC-like_jellyroll"/>
</dbReference>
<evidence type="ECO:0000313" key="2">
    <source>
        <dbReference type="EMBL" id="MVU83830.1"/>
    </source>
</evidence>
<accession>A0A7K1VB12</accession>
<dbReference type="AlphaFoldDB" id="A0A7K1VB12"/>
<dbReference type="Proteomes" id="UP000466794">
    <property type="component" value="Unassembled WGS sequence"/>
</dbReference>
<proteinExistence type="predicted"/>
<feature type="domain" description="Cupin type-2" evidence="1">
    <location>
        <begin position="37"/>
        <end position="85"/>
    </location>
</feature>
<keyword evidence="3" id="KW-1185">Reference proteome</keyword>
<reference evidence="2 3" key="1">
    <citation type="submission" date="2019-12" db="EMBL/GenBank/DDBJ databases">
        <title>Nocardia sp. nov. ET3-3 isolated from soil.</title>
        <authorList>
            <person name="Kanchanasin P."/>
            <person name="Tanasupawat S."/>
            <person name="Yuki M."/>
            <person name="Kudo T."/>
        </authorList>
    </citation>
    <scope>NUCLEOTIDE SEQUENCE [LARGE SCALE GENOMIC DNA]</scope>
    <source>
        <strain evidence="2 3">ET3-3</strain>
    </source>
</reference>